<comment type="caution">
    <text evidence="3">The sequence shown here is derived from an EMBL/GenBank/DDBJ whole genome shotgun (WGS) entry which is preliminary data.</text>
</comment>
<dbReference type="GO" id="GO:0046914">
    <property type="term" value="F:transition metal ion binding"/>
    <property type="evidence" value="ECO:0007669"/>
    <property type="project" value="InterPro"/>
</dbReference>
<evidence type="ECO:0000256" key="1">
    <source>
        <dbReference type="SAM" id="MobiDB-lite"/>
    </source>
</evidence>
<dbReference type="InterPro" id="IPR002048">
    <property type="entry name" value="EF_hand_dom"/>
</dbReference>
<dbReference type="GO" id="GO:0048306">
    <property type="term" value="F:calcium-dependent protein binding"/>
    <property type="evidence" value="ECO:0007669"/>
    <property type="project" value="TreeGrafter"/>
</dbReference>
<dbReference type="GO" id="GO:0051896">
    <property type="term" value="P:regulation of phosphatidylinositol 3-kinase/protein kinase B signal transduction"/>
    <property type="evidence" value="ECO:0007669"/>
    <property type="project" value="TreeGrafter"/>
</dbReference>
<organism evidence="3 4">
    <name type="scientific">Glaucidium brasilianum</name>
    <name type="common">Ferruginous pygmy-owl</name>
    <dbReference type="NCBI Taxonomy" id="78217"/>
    <lineage>
        <taxon>Eukaryota</taxon>
        <taxon>Metazoa</taxon>
        <taxon>Chordata</taxon>
        <taxon>Craniata</taxon>
        <taxon>Vertebrata</taxon>
        <taxon>Euteleostomi</taxon>
        <taxon>Archelosauria</taxon>
        <taxon>Archosauria</taxon>
        <taxon>Dinosauria</taxon>
        <taxon>Saurischia</taxon>
        <taxon>Theropoda</taxon>
        <taxon>Coelurosauria</taxon>
        <taxon>Aves</taxon>
        <taxon>Neognathae</taxon>
        <taxon>Neoaves</taxon>
        <taxon>Telluraves</taxon>
        <taxon>Strigiformes</taxon>
        <taxon>Strigidae</taxon>
        <taxon>Glaucidium</taxon>
    </lineage>
</organism>
<dbReference type="Proteomes" id="UP000591073">
    <property type="component" value="Unassembled WGS sequence"/>
</dbReference>
<evidence type="ECO:0000313" key="3">
    <source>
        <dbReference type="EMBL" id="NXL40691.1"/>
    </source>
</evidence>
<accession>A0A7L0SE61</accession>
<dbReference type="PANTHER" id="PTHR11639">
    <property type="entry name" value="S100 CALCIUM-BINDING PROTEIN"/>
    <property type="match status" value="1"/>
</dbReference>
<feature type="region of interest" description="Disordered" evidence="1">
    <location>
        <begin position="221"/>
        <end position="438"/>
    </location>
</feature>
<name>A0A7L0SE61_GLABR</name>
<dbReference type="Gene3D" id="1.10.238.10">
    <property type="entry name" value="EF-hand"/>
    <property type="match status" value="1"/>
</dbReference>
<evidence type="ECO:0000259" key="2">
    <source>
        <dbReference type="PROSITE" id="PS50222"/>
    </source>
</evidence>
<dbReference type="Pfam" id="PF01023">
    <property type="entry name" value="S_100"/>
    <property type="match status" value="1"/>
</dbReference>
<dbReference type="SMART" id="SM01394">
    <property type="entry name" value="S_100"/>
    <property type="match status" value="1"/>
</dbReference>
<dbReference type="GO" id="GO:0005615">
    <property type="term" value="C:extracellular space"/>
    <property type="evidence" value="ECO:0007669"/>
    <property type="project" value="TreeGrafter"/>
</dbReference>
<dbReference type="InterPro" id="IPR011992">
    <property type="entry name" value="EF-hand-dom_pair"/>
</dbReference>
<reference evidence="3 4" key="1">
    <citation type="submission" date="2019-09" db="EMBL/GenBank/DDBJ databases">
        <title>Bird 10,000 Genomes (B10K) Project - Family phase.</title>
        <authorList>
            <person name="Zhang G."/>
        </authorList>
    </citation>
    <scope>NUCLEOTIDE SEQUENCE [LARGE SCALE GENOMIC DNA]</scope>
    <source>
        <strain evidence="3">B10K-DU-008-63</strain>
    </source>
</reference>
<feature type="non-terminal residue" evidence="3">
    <location>
        <position position="538"/>
    </location>
</feature>
<feature type="compositionally biased region" description="Basic and acidic residues" evidence="1">
    <location>
        <begin position="141"/>
        <end position="196"/>
    </location>
</feature>
<feature type="region of interest" description="Disordered" evidence="1">
    <location>
        <begin position="459"/>
        <end position="538"/>
    </location>
</feature>
<sequence length="538" mass="65213">MSRFLDSICTIISTFHKHAKEDGDYSRLSRQKMKQFIEREFADAMAKPRDPQTIDKILQFLEWDGDGEIDFNEFLIVVFRVAKSCYWYLPKGPCLLQRTELKTKQLADVRSRSQTCEPQPLPNRWSSRQPQEAALQANDQKNQRPQEADKGSHKERRKHELLGEVKNRYHVRELEQKELEHRSHQPHEPESLDSTRPHQSYIEEPLELDLRNNDTCEAERETCDQVKKEDQKITSQESEKDIHQDEKQEEQQLSVRERRTDRQRDLEVEVYERRSQQTREREEQGATRDPRENSERRECQRRDPDKDGRRQRETVRYERTREAAVAAAEADVRIRRVTREREPREKVERRECARDSAEQEGERRVCREGEREEPLRERRTDRQWDLDVGVYERRSRQTREREERGATRDPRETCERRECQRRDPEDDGRRQRETVRYERTRETAVAAAEADVRIRRVTREREPRDDVARRECARDCAEPEEERRVCREGEREEPLRERRFNHQRELDVEVYEHRSRQTREREERGATSDQRETCERRE</sequence>
<dbReference type="GO" id="GO:0071345">
    <property type="term" value="P:cellular response to cytokine stimulus"/>
    <property type="evidence" value="ECO:0007669"/>
    <property type="project" value="TreeGrafter"/>
</dbReference>
<dbReference type="InterPro" id="IPR013787">
    <property type="entry name" value="S100_Ca-bd_sub"/>
</dbReference>
<feature type="compositionally biased region" description="Basic and acidic residues" evidence="1">
    <location>
        <begin position="330"/>
        <end position="438"/>
    </location>
</feature>
<dbReference type="InterPro" id="IPR034325">
    <property type="entry name" value="S-100_dom"/>
</dbReference>
<dbReference type="SUPFAM" id="SSF47473">
    <property type="entry name" value="EF-hand"/>
    <property type="match status" value="1"/>
</dbReference>
<dbReference type="GO" id="GO:0005509">
    <property type="term" value="F:calcium ion binding"/>
    <property type="evidence" value="ECO:0007669"/>
    <property type="project" value="InterPro"/>
</dbReference>
<dbReference type="PROSITE" id="PS50222">
    <property type="entry name" value="EF_HAND_2"/>
    <property type="match status" value="1"/>
</dbReference>
<evidence type="ECO:0000313" key="4">
    <source>
        <dbReference type="Proteomes" id="UP000591073"/>
    </source>
</evidence>
<feature type="region of interest" description="Disordered" evidence="1">
    <location>
        <begin position="109"/>
        <end position="198"/>
    </location>
</feature>
<dbReference type="PANTHER" id="PTHR11639:SF26">
    <property type="entry name" value="CORNULIN"/>
    <property type="match status" value="1"/>
</dbReference>
<dbReference type="CDD" id="cd00213">
    <property type="entry name" value="S-100"/>
    <property type="match status" value="1"/>
</dbReference>
<keyword evidence="4" id="KW-1185">Reference proteome</keyword>
<proteinExistence type="predicted"/>
<feature type="compositionally biased region" description="Basic and acidic residues" evidence="1">
    <location>
        <begin position="221"/>
        <end position="322"/>
    </location>
</feature>
<protein>
    <submittedName>
        <fullName evidence="3">RPTN protein</fullName>
    </submittedName>
</protein>
<dbReference type="EMBL" id="VXAP01001959">
    <property type="protein sequence ID" value="NXL40691.1"/>
    <property type="molecule type" value="Genomic_DNA"/>
</dbReference>
<dbReference type="AlphaFoldDB" id="A0A7L0SE61"/>
<feature type="domain" description="EF-hand" evidence="2">
    <location>
        <begin position="49"/>
        <end position="84"/>
    </location>
</feature>
<dbReference type="OrthoDB" id="9909924at2759"/>
<feature type="non-terminal residue" evidence="3">
    <location>
        <position position="1"/>
    </location>
</feature>
<dbReference type="GO" id="GO:1902808">
    <property type="term" value="P:positive regulation of cell cycle G1/S phase transition"/>
    <property type="evidence" value="ECO:0007669"/>
    <property type="project" value="TreeGrafter"/>
</dbReference>
<gene>
    <name evidence="3" type="primary">Rptn</name>
    <name evidence="3" type="ORF">GLABRA_R05895</name>
</gene>